<sequence>MKRAIVAVLAVGCVAGGVVAVDVAGVGSLIGDRLVSLMLPTSFFPYTCTDDDKRFASSLATLSILDAHPVDAKPYDGRDGGCDDDDQLAYAGQSYRLSGSRADAVSFYRKAVTKDGWKPAPAEMGEDCLVKTVDGRKAYLSLGFSDRPVEKHPNDYYVQVSSAAGGGGLC</sequence>
<comment type="caution">
    <text evidence="1">The sequence shown here is derived from an EMBL/GenBank/DDBJ whole genome shotgun (WGS) entry which is preliminary data.</text>
</comment>
<evidence type="ECO:0000313" key="2">
    <source>
        <dbReference type="Proteomes" id="UP001597368"/>
    </source>
</evidence>
<keyword evidence="2" id="KW-1185">Reference proteome</keyword>
<reference evidence="2" key="1">
    <citation type="journal article" date="2019" name="Int. J. Syst. Evol. Microbiol.">
        <title>The Global Catalogue of Microorganisms (GCM) 10K type strain sequencing project: providing services to taxonomists for standard genome sequencing and annotation.</title>
        <authorList>
            <consortium name="The Broad Institute Genomics Platform"/>
            <consortium name="The Broad Institute Genome Sequencing Center for Infectious Disease"/>
            <person name="Wu L."/>
            <person name="Ma J."/>
        </authorList>
    </citation>
    <scope>NUCLEOTIDE SEQUENCE [LARGE SCALE GENOMIC DNA]</scope>
    <source>
        <strain evidence="2">ICMP 6774ER</strain>
    </source>
</reference>
<dbReference type="Proteomes" id="UP001597368">
    <property type="component" value="Unassembled WGS sequence"/>
</dbReference>
<evidence type="ECO:0000313" key="1">
    <source>
        <dbReference type="EMBL" id="MFD1933441.1"/>
    </source>
</evidence>
<name>A0ABW4SW43_9ACTN</name>
<organism evidence="1 2">
    <name type="scientific">Nonomuraea mangrovi</name>
    <dbReference type="NCBI Taxonomy" id="2316207"/>
    <lineage>
        <taxon>Bacteria</taxon>
        <taxon>Bacillati</taxon>
        <taxon>Actinomycetota</taxon>
        <taxon>Actinomycetes</taxon>
        <taxon>Streptosporangiales</taxon>
        <taxon>Streptosporangiaceae</taxon>
        <taxon>Nonomuraea</taxon>
    </lineage>
</organism>
<accession>A0ABW4SW43</accession>
<proteinExistence type="predicted"/>
<dbReference type="EMBL" id="JBHUFV010000032">
    <property type="protein sequence ID" value="MFD1933441.1"/>
    <property type="molecule type" value="Genomic_DNA"/>
</dbReference>
<dbReference type="RefSeq" id="WP_379573485.1">
    <property type="nucleotide sequence ID" value="NZ_JBHUFV010000032.1"/>
</dbReference>
<gene>
    <name evidence="1" type="ORF">ACFSKW_18450</name>
</gene>
<protein>
    <submittedName>
        <fullName evidence="1">Uncharacterized protein</fullName>
    </submittedName>
</protein>